<name>A0A7Y9I645_9ACTN</name>
<gene>
    <name evidence="1" type="ORF">BKA15_002231</name>
</gene>
<evidence type="ECO:0008006" key="3">
    <source>
        <dbReference type="Google" id="ProtNLM"/>
    </source>
</evidence>
<keyword evidence="2" id="KW-1185">Reference proteome</keyword>
<dbReference type="EMBL" id="JACCBU010000001">
    <property type="protein sequence ID" value="NYE70902.1"/>
    <property type="molecule type" value="Genomic_DNA"/>
</dbReference>
<proteinExistence type="predicted"/>
<dbReference type="Proteomes" id="UP000569914">
    <property type="component" value="Unassembled WGS sequence"/>
</dbReference>
<protein>
    <recommendedName>
        <fullName evidence="3">Homeodomain-like domain-containing protein</fullName>
    </recommendedName>
</protein>
<sequence>MASFISVDESSDEELLVRMARLDASREQVERAVRDHVRALRKRKISWERIGRALGVSRQTAWERFADER</sequence>
<evidence type="ECO:0000313" key="1">
    <source>
        <dbReference type="EMBL" id="NYE70902.1"/>
    </source>
</evidence>
<accession>A0A7Y9I645</accession>
<dbReference type="AlphaFoldDB" id="A0A7Y9I645"/>
<organism evidence="1 2">
    <name type="scientific">Microlunatus parietis</name>
    <dbReference type="NCBI Taxonomy" id="682979"/>
    <lineage>
        <taxon>Bacteria</taxon>
        <taxon>Bacillati</taxon>
        <taxon>Actinomycetota</taxon>
        <taxon>Actinomycetes</taxon>
        <taxon>Propionibacteriales</taxon>
        <taxon>Propionibacteriaceae</taxon>
        <taxon>Microlunatus</taxon>
    </lineage>
</organism>
<dbReference type="RefSeq" id="WP_246322320.1">
    <property type="nucleotide sequence ID" value="NZ_JACCBU010000001.1"/>
</dbReference>
<reference evidence="1 2" key="1">
    <citation type="submission" date="2020-07" db="EMBL/GenBank/DDBJ databases">
        <title>Sequencing the genomes of 1000 actinobacteria strains.</title>
        <authorList>
            <person name="Klenk H.-P."/>
        </authorList>
    </citation>
    <scope>NUCLEOTIDE SEQUENCE [LARGE SCALE GENOMIC DNA]</scope>
    <source>
        <strain evidence="1 2">DSM 22083</strain>
    </source>
</reference>
<comment type="caution">
    <text evidence="1">The sequence shown here is derived from an EMBL/GenBank/DDBJ whole genome shotgun (WGS) entry which is preliminary data.</text>
</comment>
<evidence type="ECO:0000313" key="2">
    <source>
        <dbReference type="Proteomes" id="UP000569914"/>
    </source>
</evidence>